<name>A0ABV9Z5B5_9HYPH</name>
<dbReference type="PANTHER" id="PTHR43433">
    <property type="entry name" value="HYDROLASE, ALPHA/BETA FOLD FAMILY PROTEIN"/>
    <property type="match status" value="1"/>
</dbReference>
<dbReference type="RefSeq" id="WP_114956898.1">
    <property type="nucleotide sequence ID" value="NZ_JBHSJF010000006.1"/>
</dbReference>
<evidence type="ECO:0000313" key="2">
    <source>
        <dbReference type="EMBL" id="MFC5069033.1"/>
    </source>
</evidence>
<dbReference type="PANTHER" id="PTHR43433:SF5">
    <property type="entry name" value="AB HYDROLASE-1 DOMAIN-CONTAINING PROTEIN"/>
    <property type="match status" value="1"/>
</dbReference>
<protein>
    <submittedName>
        <fullName evidence="2">Alpha/beta fold hydrolase</fullName>
    </submittedName>
</protein>
<comment type="caution">
    <text evidence="2">The sequence shown here is derived from an EMBL/GenBank/DDBJ whole genome shotgun (WGS) entry which is preliminary data.</text>
</comment>
<dbReference type="EMBL" id="JBHSJF010000006">
    <property type="protein sequence ID" value="MFC5069033.1"/>
    <property type="molecule type" value="Genomic_DNA"/>
</dbReference>
<dbReference type="Gene3D" id="3.40.50.1820">
    <property type="entry name" value="alpha/beta hydrolase"/>
    <property type="match status" value="1"/>
</dbReference>
<dbReference type="InterPro" id="IPR000073">
    <property type="entry name" value="AB_hydrolase_1"/>
</dbReference>
<reference evidence="3" key="1">
    <citation type="journal article" date="2019" name="Int. J. Syst. Evol. Microbiol.">
        <title>The Global Catalogue of Microorganisms (GCM) 10K type strain sequencing project: providing services to taxonomists for standard genome sequencing and annotation.</title>
        <authorList>
            <consortium name="The Broad Institute Genomics Platform"/>
            <consortium name="The Broad Institute Genome Sequencing Center for Infectious Disease"/>
            <person name="Wu L."/>
            <person name="Ma J."/>
        </authorList>
    </citation>
    <scope>NUCLEOTIDE SEQUENCE [LARGE SCALE GENOMIC DNA]</scope>
    <source>
        <strain evidence="3">CGMCC 1.16444</strain>
    </source>
</reference>
<evidence type="ECO:0000313" key="3">
    <source>
        <dbReference type="Proteomes" id="UP001595796"/>
    </source>
</evidence>
<gene>
    <name evidence="2" type="ORF">ACFPFW_13530</name>
</gene>
<evidence type="ECO:0000259" key="1">
    <source>
        <dbReference type="Pfam" id="PF00561"/>
    </source>
</evidence>
<dbReference type="Proteomes" id="UP001595796">
    <property type="component" value="Unassembled WGS sequence"/>
</dbReference>
<proteinExistence type="predicted"/>
<organism evidence="2 3">
    <name type="scientific">Flaviflagellibacter deserti</name>
    <dbReference type="NCBI Taxonomy" id="2267266"/>
    <lineage>
        <taxon>Bacteria</taxon>
        <taxon>Pseudomonadati</taxon>
        <taxon>Pseudomonadota</taxon>
        <taxon>Alphaproteobacteria</taxon>
        <taxon>Hyphomicrobiales</taxon>
        <taxon>Flaviflagellibacter</taxon>
    </lineage>
</organism>
<keyword evidence="3" id="KW-1185">Reference proteome</keyword>
<dbReference type="SUPFAM" id="SSF53474">
    <property type="entry name" value="alpha/beta-Hydrolases"/>
    <property type="match status" value="1"/>
</dbReference>
<dbReference type="GO" id="GO:0016787">
    <property type="term" value="F:hydrolase activity"/>
    <property type="evidence" value="ECO:0007669"/>
    <property type="project" value="UniProtKB-KW"/>
</dbReference>
<dbReference type="PRINTS" id="PR00111">
    <property type="entry name" value="ABHYDROLASE"/>
</dbReference>
<keyword evidence="2" id="KW-0378">Hydrolase</keyword>
<dbReference type="InterPro" id="IPR050471">
    <property type="entry name" value="AB_hydrolase"/>
</dbReference>
<accession>A0ABV9Z5B5</accession>
<dbReference type="Pfam" id="PF00561">
    <property type="entry name" value="Abhydrolase_1"/>
    <property type="match status" value="1"/>
</dbReference>
<sequence>MPSFLSDGLTLNYVDEGEGDPVLLIHGFASNLQMNWVGPGWISTLMGAGFRVIAFDHRGHGLSDKIYDSERYANPQMAEDALALLDHLGLQRVDIIGYSMGARVGALIAIEHPERVRSLVIGGMGDRLFEGASKSEEIAEALEANHRDDVTDPYARTFRVFAEATKADMRALAAVMRSPRTPLTAEGLNSIGLPVLIAVGTEDDVAGKTEKLAETIPGSEVLAITGRDHNRAVGDKIFKAGVLDFLSRRP</sequence>
<feature type="domain" description="AB hydrolase-1" evidence="1">
    <location>
        <begin position="21"/>
        <end position="123"/>
    </location>
</feature>
<dbReference type="InterPro" id="IPR029058">
    <property type="entry name" value="AB_hydrolase_fold"/>
</dbReference>